<reference evidence="1 2" key="1">
    <citation type="journal article" date="2022" name="New Phytol.">
        <title>Ecological generalism drives hyperdiversity of secondary metabolite gene clusters in xylarialean endophytes.</title>
        <authorList>
            <person name="Franco M.E.E."/>
            <person name="Wisecaver J.H."/>
            <person name="Arnold A.E."/>
            <person name="Ju Y.M."/>
            <person name="Slot J.C."/>
            <person name="Ahrendt S."/>
            <person name="Moore L.P."/>
            <person name="Eastman K.E."/>
            <person name="Scott K."/>
            <person name="Konkel Z."/>
            <person name="Mondo S.J."/>
            <person name="Kuo A."/>
            <person name="Hayes R.D."/>
            <person name="Haridas S."/>
            <person name="Andreopoulos B."/>
            <person name="Riley R."/>
            <person name="LaButti K."/>
            <person name="Pangilinan J."/>
            <person name="Lipzen A."/>
            <person name="Amirebrahimi M."/>
            <person name="Yan J."/>
            <person name="Adam C."/>
            <person name="Keymanesh K."/>
            <person name="Ng V."/>
            <person name="Louie K."/>
            <person name="Northen T."/>
            <person name="Drula E."/>
            <person name="Henrissat B."/>
            <person name="Hsieh H.M."/>
            <person name="Youens-Clark K."/>
            <person name="Lutzoni F."/>
            <person name="Miadlikowska J."/>
            <person name="Eastwood D.C."/>
            <person name="Hamelin R.C."/>
            <person name="Grigoriev I.V."/>
            <person name="U'Ren J.M."/>
        </authorList>
    </citation>
    <scope>NUCLEOTIDE SEQUENCE [LARGE SCALE GENOMIC DNA]</scope>
    <source>
        <strain evidence="1 2">CBS 119005</strain>
    </source>
</reference>
<accession>A0ACB9Z9G7</accession>
<evidence type="ECO:0000313" key="2">
    <source>
        <dbReference type="Proteomes" id="UP001497700"/>
    </source>
</evidence>
<proteinExistence type="predicted"/>
<comment type="caution">
    <text evidence="1">The sequence shown here is derived from an EMBL/GenBank/DDBJ whole genome shotgun (WGS) entry which is preliminary data.</text>
</comment>
<dbReference type="EMBL" id="MU393438">
    <property type="protein sequence ID" value="KAI4868476.1"/>
    <property type="molecule type" value="Genomic_DNA"/>
</dbReference>
<protein>
    <submittedName>
        <fullName evidence="1">Thioredoxin-like domain-containing protein</fullName>
    </submittedName>
</protein>
<gene>
    <name evidence="1" type="ORF">F4820DRAFT_410327</name>
</gene>
<keyword evidence="2" id="KW-1185">Reference proteome</keyword>
<organism evidence="1 2">
    <name type="scientific">Hypoxylon rubiginosum</name>
    <dbReference type="NCBI Taxonomy" id="110542"/>
    <lineage>
        <taxon>Eukaryota</taxon>
        <taxon>Fungi</taxon>
        <taxon>Dikarya</taxon>
        <taxon>Ascomycota</taxon>
        <taxon>Pezizomycotina</taxon>
        <taxon>Sordariomycetes</taxon>
        <taxon>Xylariomycetidae</taxon>
        <taxon>Xylariales</taxon>
        <taxon>Hypoxylaceae</taxon>
        <taxon>Hypoxylon</taxon>
    </lineage>
</organism>
<dbReference type="Proteomes" id="UP001497700">
    <property type="component" value="Unassembled WGS sequence"/>
</dbReference>
<evidence type="ECO:0000313" key="1">
    <source>
        <dbReference type="EMBL" id="KAI4868476.1"/>
    </source>
</evidence>
<sequence length="380" mass="41938">MLRVAATVLAFHTLLTIAKAWKHVSESEFQSTLNEGDGTIVVAYINVRDNKSEHLETEWSLATPEAHIPFVSVDCEANPAICASHGVGSTSTVKLYKQGEAISTYNGPRRASAILSWASRVQRPAVSEVGPTELDDFRKADETVFLAYLDADDETSKAAFADVAGRYCEEFSFGMTTDADVLAAEGVTAPIVKCYKPLDGDTHEFTNPTDTGALEKFVKEASRPVIGELLPHNHQRFLDRGWSMVYVFAATEAERSEIRKELNKVARNQYESLTMVTVDPLEFPLLLAKLGLDPAVLPAGAVHQLSKDRIYPYPKGRGWTSSELQSWGLDVWQGRIKPWTPPGVTTTYDDLGGRIKATQRVSIRNNIPEVKIRVGGRDEL</sequence>
<name>A0ACB9Z9G7_9PEZI</name>